<sequence length="82" mass="9384">MHLTFKNTIYWGVSIETIKNRIHFIVTLPLVSILVLISFSVYFFNGQVDVAKKSKNVQEAVAASEALKYLMSETNKTFLRTE</sequence>
<keyword evidence="1" id="KW-0812">Transmembrane</keyword>
<keyword evidence="1" id="KW-1133">Transmembrane helix</keyword>
<evidence type="ECO:0000256" key="1">
    <source>
        <dbReference type="SAM" id="Phobius"/>
    </source>
</evidence>
<comment type="caution">
    <text evidence="2">The sequence shown here is derived from an EMBL/GenBank/DDBJ whole genome shotgun (WGS) entry which is preliminary data.</text>
</comment>
<keyword evidence="3" id="KW-1185">Reference proteome</keyword>
<gene>
    <name evidence="2" type="ORF">ACFQMN_05275</name>
</gene>
<name>A0ABW2K2N9_9BACI</name>
<dbReference type="EMBL" id="JBHTBY010000005">
    <property type="protein sequence ID" value="MFC7320281.1"/>
    <property type="molecule type" value="Genomic_DNA"/>
</dbReference>
<keyword evidence="1" id="KW-0472">Membrane</keyword>
<protein>
    <submittedName>
        <fullName evidence="2">Uncharacterized protein</fullName>
    </submittedName>
</protein>
<dbReference type="Proteomes" id="UP001596494">
    <property type="component" value="Unassembled WGS sequence"/>
</dbReference>
<feature type="transmembrane region" description="Helical" evidence="1">
    <location>
        <begin position="22"/>
        <end position="44"/>
    </location>
</feature>
<dbReference type="RefSeq" id="WP_289214698.1">
    <property type="nucleotide sequence ID" value="NZ_JAPVRC010000001.1"/>
</dbReference>
<accession>A0ABW2K2N9</accession>
<organism evidence="2 3">
    <name type="scientific">Halobacillus campisalis</name>
    <dbReference type="NCBI Taxonomy" id="435909"/>
    <lineage>
        <taxon>Bacteria</taxon>
        <taxon>Bacillati</taxon>
        <taxon>Bacillota</taxon>
        <taxon>Bacilli</taxon>
        <taxon>Bacillales</taxon>
        <taxon>Bacillaceae</taxon>
        <taxon>Halobacillus</taxon>
    </lineage>
</organism>
<evidence type="ECO:0000313" key="3">
    <source>
        <dbReference type="Proteomes" id="UP001596494"/>
    </source>
</evidence>
<evidence type="ECO:0000313" key="2">
    <source>
        <dbReference type="EMBL" id="MFC7320281.1"/>
    </source>
</evidence>
<proteinExistence type="predicted"/>
<reference evidence="3" key="1">
    <citation type="journal article" date="2019" name="Int. J. Syst. Evol. Microbiol.">
        <title>The Global Catalogue of Microorganisms (GCM) 10K type strain sequencing project: providing services to taxonomists for standard genome sequencing and annotation.</title>
        <authorList>
            <consortium name="The Broad Institute Genomics Platform"/>
            <consortium name="The Broad Institute Genome Sequencing Center for Infectious Disease"/>
            <person name="Wu L."/>
            <person name="Ma J."/>
        </authorList>
    </citation>
    <scope>NUCLEOTIDE SEQUENCE [LARGE SCALE GENOMIC DNA]</scope>
    <source>
        <strain evidence="3">CCUG 73951</strain>
    </source>
</reference>